<dbReference type="Pfam" id="PF00358">
    <property type="entry name" value="PTS_EIIA_1"/>
    <property type="match status" value="1"/>
</dbReference>
<reference evidence="9 10" key="1">
    <citation type="journal article" date="2015" name="Genome Announc.">
        <title>Expanding the biotechnology potential of lactobacilli through comparative genomics of 213 strains and associated genera.</title>
        <authorList>
            <person name="Sun Z."/>
            <person name="Harris H.M."/>
            <person name="McCann A."/>
            <person name="Guo C."/>
            <person name="Argimon S."/>
            <person name="Zhang W."/>
            <person name="Yang X."/>
            <person name="Jeffery I.B."/>
            <person name="Cooney J.C."/>
            <person name="Kagawa T.F."/>
            <person name="Liu W."/>
            <person name="Song Y."/>
            <person name="Salvetti E."/>
            <person name="Wrobel A."/>
            <person name="Rasinkangas P."/>
            <person name="Parkhill J."/>
            <person name="Rea M.C."/>
            <person name="O'Sullivan O."/>
            <person name="Ritari J."/>
            <person name="Douillard F.P."/>
            <person name="Paul Ross R."/>
            <person name="Yang R."/>
            <person name="Briner A.E."/>
            <person name="Felis G.E."/>
            <person name="de Vos W.M."/>
            <person name="Barrangou R."/>
            <person name="Klaenhammer T.R."/>
            <person name="Caufield P.W."/>
            <person name="Cui Y."/>
            <person name="Zhang H."/>
            <person name="O'Toole P.W."/>
        </authorList>
    </citation>
    <scope>NUCLEOTIDE SEQUENCE [LARGE SCALE GENOMIC DNA]</scope>
    <source>
        <strain evidence="9 10">DSM 20452</strain>
    </source>
</reference>
<comment type="caution">
    <text evidence="9">The sequence shown here is derived from an EMBL/GenBank/DDBJ whole genome shotgun (WGS) entry which is preliminary data.</text>
</comment>
<dbReference type="PANTHER" id="PTHR45008">
    <property type="entry name" value="PTS SYSTEM GLUCOSE-SPECIFIC EIIA COMPONENT"/>
    <property type="match status" value="1"/>
</dbReference>
<dbReference type="InterPro" id="IPR050890">
    <property type="entry name" value="PTS_EIIA_component"/>
</dbReference>
<evidence type="ECO:0000256" key="4">
    <source>
        <dbReference type="ARBA" id="ARBA00022597"/>
    </source>
</evidence>
<evidence type="ECO:0000313" key="9">
    <source>
        <dbReference type="EMBL" id="KRM77406.1"/>
    </source>
</evidence>
<proteinExistence type="predicted"/>
<dbReference type="PROSITE" id="PS51093">
    <property type="entry name" value="PTS_EIIA_TYPE_1"/>
    <property type="match status" value="1"/>
</dbReference>
<accession>A0A0R2BDK0</accession>
<evidence type="ECO:0000256" key="5">
    <source>
        <dbReference type="ARBA" id="ARBA00022679"/>
    </source>
</evidence>
<dbReference type="Proteomes" id="UP000051612">
    <property type="component" value="Unassembled WGS sequence"/>
</dbReference>
<keyword evidence="5 9" id="KW-0808">Transferase</keyword>
<dbReference type="RefSeq" id="WP_056958214.1">
    <property type="nucleotide sequence ID" value="NZ_AYYN01000021.1"/>
</dbReference>
<keyword evidence="3" id="KW-0813">Transport</keyword>
<dbReference type="InterPro" id="IPR001127">
    <property type="entry name" value="PTS_EIIA_1_perm"/>
</dbReference>
<dbReference type="SUPFAM" id="SSF51261">
    <property type="entry name" value="Duplicated hybrid motif"/>
    <property type="match status" value="1"/>
</dbReference>
<dbReference type="InterPro" id="IPR011055">
    <property type="entry name" value="Dup_hybrid_motif"/>
</dbReference>
<dbReference type="PATRIC" id="fig|1423772.3.peg.767"/>
<evidence type="ECO:0000256" key="1">
    <source>
        <dbReference type="ARBA" id="ARBA00004496"/>
    </source>
</evidence>
<dbReference type="AlphaFoldDB" id="A0A0R2BDK0"/>
<protein>
    <submittedName>
        <fullName evidence="9">Phosphotransferase system IIA component</fullName>
    </submittedName>
</protein>
<evidence type="ECO:0000256" key="2">
    <source>
        <dbReference type="ARBA" id="ARBA00004651"/>
    </source>
</evidence>
<keyword evidence="7" id="KW-0418">Kinase</keyword>
<dbReference type="GO" id="GO:0016301">
    <property type="term" value="F:kinase activity"/>
    <property type="evidence" value="ECO:0007669"/>
    <property type="project" value="UniProtKB-KW"/>
</dbReference>
<organism evidence="9 10">
    <name type="scientific">Ligilactobacillus murinus DSM 20452 = NBRC 14221</name>
    <dbReference type="NCBI Taxonomy" id="1423772"/>
    <lineage>
        <taxon>Bacteria</taxon>
        <taxon>Bacillati</taxon>
        <taxon>Bacillota</taxon>
        <taxon>Bacilli</taxon>
        <taxon>Lactobacillales</taxon>
        <taxon>Lactobacillaceae</taxon>
        <taxon>Ligilactobacillus</taxon>
    </lineage>
</organism>
<dbReference type="NCBIfam" id="TIGR00830">
    <property type="entry name" value="PTBA"/>
    <property type="match status" value="1"/>
</dbReference>
<evidence type="ECO:0000256" key="6">
    <source>
        <dbReference type="ARBA" id="ARBA00022683"/>
    </source>
</evidence>
<dbReference type="FunFam" id="2.70.70.10:FF:000001">
    <property type="entry name" value="PTS system glucose-specific IIA component"/>
    <property type="match status" value="1"/>
</dbReference>
<keyword evidence="4" id="KW-0762">Sugar transport</keyword>
<comment type="subcellular location">
    <subcellularLocation>
        <location evidence="2">Cell membrane</location>
        <topology evidence="2">Multi-pass membrane protein</topology>
    </subcellularLocation>
    <subcellularLocation>
        <location evidence="1">Cytoplasm</location>
    </subcellularLocation>
</comment>
<keyword evidence="6" id="KW-0598">Phosphotransferase system</keyword>
<gene>
    <name evidence="9" type="ORF">FC48_GL000701</name>
</gene>
<dbReference type="PANTHER" id="PTHR45008:SF1">
    <property type="entry name" value="PTS SYSTEM GLUCOSE-SPECIFIC EIIA COMPONENT"/>
    <property type="match status" value="1"/>
</dbReference>
<evidence type="ECO:0000313" key="10">
    <source>
        <dbReference type="Proteomes" id="UP000051612"/>
    </source>
</evidence>
<name>A0A0R2BDK0_9LACO</name>
<dbReference type="GO" id="GO:0005737">
    <property type="term" value="C:cytoplasm"/>
    <property type="evidence" value="ECO:0007669"/>
    <property type="project" value="UniProtKB-SubCell"/>
</dbReference>
<evidence type="ECO:0000256" key="3">
    <source>
        <dbReference type="ARBA" id="ARBA00022448"/>
    </source>
</evidence>
<evidence type="ECO:0000256" key="7">
    <source>
        <dbReference type="ARBA" id="ARBA00022777"/>
    </source>
</evidence>
<feature type="domain" description="PTS EIIA type-1" evidence="8">
    <location>
        <begin position="27"/>
        <end position="131"/>
    </location>
</feature>
<dbReference type="EMBL" id="AYYN01000021">
    <property type="protein sequence ID" value="KRM77406.1"/>
    <property type="molecule type" value="Genomic_DNA"/>
</dbReference>
<dbReference type="GO" id="GO:0005886">
    <property type="term" value="C:plasma membrane"/>
    <property type="evidence" value="ECO:0007669"/>
    <property type="project" value="UniProtKB-SubCell"/>
</dbReference>
<dbReference type="Gene3D" id="2.70.70.10">
    <property type="entry name" value="Glucose Permease (Domain IIA)"/>
    <property type="match status" value="1"/>
</dbReference>
<evidence type="ECO:0000259" key="8">
    <source>
        <dbReference type="PROSITE" id="PS51093"/>
    </source>
</evidence>
<dbReference type="GO" id="GO:0009401">
    <property type="term" value="P:phosphoenolpyruvate-dependent sugar phosphotransferase system"/>
    <property type="evidence" value="ECO:0007669"/>
    <property type="project" value="UniProtKB-KW"/>
</dbReference>
<dbReference type="PROSITE" id="PS00371">
    <property type="entry name" value="PTS_EIIA_TYPE_1_HIS"/>
    <property type="match status" value="1"/>
</dbReference>
<sequence length="155" mass="16499">MFGFKKKKLELAMPVDGKIISLAEVPDEVFSTGMMGQGFAIEPSSDEIYAPVAGTITNVFPTKHAISLKTKQGLELLLHLGLDTVELAGKPFEIFVSANQKVTPDTLLCKMDQSQITAAKKSTVVLVLVTSGEDVTVTDMDSSLHGTICGSVKIG</sequence>